<dbReference type="Proteomes" id="UP000305238">
    <property type="component" value="Unassembled WGS sequence"/>
</dbReference>
<keyword evidence="3" id="KW-1185">Reference proteome</keyword>
<proteinExistence type="predicted"/>
<comment type="caution">
    <text evidence="2">The sequence shown here is derived from an EMBL/GenBank/DDBJ whole genome shotgun (WGS) entry which is preliminary data.</text>
</comment>
<evidence type="ECO:0000313" key="3">
    <source>
        <dbReference type="Proteomes" id="UP000305238"/>
    </source>
</evidence>
<protein>
    <submittedName>
        <fullName evidence="2">DUF397 domain-containing protein</fullName>
    </submittedName>
</protein>
<dbReference type="AlphaFoldDB" id="A0A5S4GBT2"/>
<dbReference type="RefSeq" id="WP_138640702.1">
    <property type="nucleotide sequence ID" value="NZ_JASWDG010000008.1"/>
</dbReference>
<dbReference type="InterPro" id="IPR007278">
    <property type="entry name" value="DUF397"/>
</dbReference>
<dbReference type="EMBL" id="VCKZ01000362">
    <property type="protein sequence ID" value="TMR29931.1"/>
    <property type="molecule type" value="Genomic_DNA"/>
</dbReference>
<gene>
    <name evidence="2" type="ORF">ETD96_34660</name>
</gene>
<dbReference type="OrthoDB" id="3482822at2"/>
<organism evidence="2 3">
    <name type="scientific">Actinomadura geliboluensis</name>
    <dbReference type="NCBI Taxonomy" id="882440"/>
    <lineage>
        <taxon>Bacteria</taxon>
        <taxon>Bacillati</taxon>
        <taxon>Actinomycetota</taxon>
        <taxon>Actinomycetes</taxon>
        <taxon>Streptosporangiales</taxon>
        <taxon>Thermomonosporaceae</taxon>
        <taxon>Actinomadura</taxon>
    </lineage>
</organism>
<dbReference type="Pfam" id="PF04149">
    <property type="entry name" value="DUF397"/>
    <property type="match status" value="1"/>
</dbReference>
<sequence>MTTTWRKSSHSGTQGGSECVEVGRLPRTIAFRDSKNPDGPKLIVGRDEFAALLATLKH</sequence>
<accession>A0A5S4GBT2</accession>
<feature type="domain" description="DUF397" evidence="1">
    <location>
        <begin position="4"/>
        <end position="57"/>
    </location>
</feature>
<evidence type="ECO:0000259" key="1">
    <source>
        <dbReference type="Pfam" id="PF04149"/>
    </source>
</evidence>
<reference evidence="2 3" key="1">
    <citation type="submission" date="2019-05" db="EMBL/GenBank/DDBJ databases">
        <title>Draft genome sequence of Actinomadura geliboluensis A8036.</title>
        <authorList>
            <person name="Saricaoglu S."/>
            <person name="Isik K."/>
        </authorList>
    </citation>
    <scope>NUCLEOTIDE SEQUENCE [LARGE SCALE GENOMIC DNA]</scope>
    <source>
        <strain evidence="2 3">A8036</strain>
    </source>
</reference>
<name>A0A5S4GBT2_9ACTN</name>
<evidence type="ECO:0000313" key="2">
    <source>
        <dbReference type="EMBL" id="TMR29931.1"/>
    </source>
</evidence>